<organism evidence="3 4">
    <name type="scientific">Mailhella massiliensis</name>
    <dbReference type="NCBI Taxonomy" id="1903261"/>
    <lineage>
        <taxon>Bacteria</taxon>
        <taxon>Pseudomonadati</taxon>
        <taxon>Thermodesulfobacteriota</taxon>
        <taxon>Desulfovibrionia</taxon>
        <taxon>Desulfovibrionales</taxon>
        <taxon>Desulfovibrionaceae</taxon>
        <taxon>Mailhella</taxon>
    </lineage>
</organism>
<keyword evidence="1" id="KW-1133">Transmembrane helix</keyword>
<protein>
    <submittedName>
        <fullName evidence="3">Tripartite tricarboxylate transporter TctB family protein</fullName>
    </submittedName>
</protein>
<dbReference type="RefSeq" id="WP_304121474.1">
    <property type="nucleotide sequence ID" value="NZ_DYZA01000080.1"/>
</dbReference>
<gene>
    <name evidence="3" type="ORF">K8W16_04425</name>
</gene>
<dbReference type="Pfam" id="PF07331">
    <property type="entry name" value="TctB"/>
    <property type="match status" value="1"/>
</dbReference>
<feature type="transmembrane region" description="Helical" evidence="1">
    <location>
        <begin position="37"/>
        <end position="60"/>
    </location>
</feature>
<dbReference type="InterPro" id="IPR009936">
    <property type="entry name" value="DUF1468"/>
</dbReference>
<keyword evidence="1" id="KW-0472">Membrane</keyword>
<dbReference type="Proteomes" id="UP000698963">
    <property type="component" value="Unassembled WGS sequence"/>
</dbReference>
<comment type="caution">
    <text evidence="3">The sequence shown here is derived from an EMBL/GenBank/DDBJ whole genome shotgun (WGS) entry which is preliminary data.</text>
</comment>
<reference evidence="3" key="1">
    <citation type="journal article" date="2021" name="PeerJ">
        <title>Extensive microbial diversity within the chicken gut microbiome revealed by metagenomics and culture.</title>
        <authorList>
            <person name="Gilroy R."/>
            <person name="Ravi A."/>
            <person name="Getino M."/>
            <person name="Pursley I."/>
            <person name="Horton D.L."/>
            <person name="Alikhan N.F."/>
            <person name="Baker D."/>
            <person name="Gharbi K."/>
            <person name="Hall N."/>
            <person name="Watson M."/>
            <person name="Adriaenssens E.M."/>
            <person name="Foster-Nyarko E."/>
            <person name="Jarju S."/>
            <person name="Secka A."/>
            <person name="Antonio M."/>
            <person name="Oren A."/>
            <person name="Chaudhuri R.R."/>
            <person name="La Ragione R."/>
            <person name="Hildebrand F."/>
            <person name="Pallen M.J."/>
        </authorList>
    </citation>
    <scope>NUCLEOTIDE SEQUENCE</scope>
    <source>
        <strain evidence="3">ChiGjej2B2-19336</strain>
    </source>
</reference>
<evidence type="ECO:0000256" key="1">
    <source>
        <dbReference type="SAM" id="Phobius"/>
    </source>
</evidence>
<evidence type="ECO:0000259" key="2">
    <source>
        <dbReference type="Pfam" id="PF07331"/>
    </source>
</evidence>
<feature type="transmembrane region" description="Helical" evidence="1">
    <location>
        <begin position="81"/>
        <end position="112"/>
    </location>
</feature>
<feature type="domain" description="DUF1468" evidence="2">
    <location>
        <begin position="8"/>
        <end position="143"/>
    </location>
</feature>
<reference evidence="3" key="2">
    <citation type="submission" date="2021-09" db="EMBL/GenBank/DDBJ databases">
        <authorList>
            <person name="Gilroy R."/>
        </authorList>
    </citation>
    <scope>NUCLEOTIDE SEQUENCE</scope>
    <source>
        <strain evidence="3">ChiGjej2B2-19336</strain>
    </source>
</reference>
<proteinExistence type="predicted"/>
<evidence type="ECO:0000313" key="4">
    <source>
        <dbReference type="Proteomes" id="UP000698963"/>
    </source>
</evidence>
<sequence>MLKRGNILVGGIFLLIGLCLLKVAMEPHEMLFADPNAMHIMTYPKILISIWIGASVFYIVGQKDEYDWYDFKKARVQLLKVLLCIVVYIFAFDYAGLFGSTLLFLLIFFWVMGYRNKLTIPAAVALALLTWLSFEKLLGIPMPRPFFLDLL</sequence>
<dbReference type="EMBL" id="DYZA01000080">
    <property type="protein sequence ID" value="HJD96874.1"/>
    <property type="molecule type" value="Genomic_DNA"/>
</dbReference>
<feature type="transmembrane region" description="Helical" evidence="1">
    <location>
        <begin position="7"/>
        <end position="25"/>
    </location>
</feature>
<accession>A0A921DQT9</accession>
<name>A0A921DQT9_9BACT</name>
<feature type="transmembrane region" description="Helical" evidence="1">
    <location>
        <begin position="118"/>
        <end position="134"/>
    </location>
</feature>
<evidence type="ECO:0000313" key="3">
    <source>
        <dbReference type="EMBL" id="HJD96874.1"/>
    </source>
</evidence>
<keyword evidence="1" id="KW-0812">Transmembrane</keyword>
<dbReference type="AlphaFoldDB" id="A0A921DQT9"/>